<dbReference type="STRING" id="42253.NITMOv2_0219"/>
<dbReference type="EMBL" id="CP011801">
    <property type="protein sequence ID" value="ALA56658.1"/>
    <property type="molecule type" value="Genomic_DNA"/>
</dbReference>
<dbReference type="InterPro" id="IPR001451">
    <property type="entry name" value="Hexapep"/>
</dbReference>
<proteinExistence type="predicted"/>
<evidence type="ECO:0000313" key="2">
    <source>
        <dbReference type="Proteomes" id="UP000069205"/>
    </source>
</evidence>
<dbReference type="Proteomes" id="UP000069205">
    <property type="component" value="Chromosome"/>
</dbReference>
<dbReference type="InterPro" id="IPR011004">
    <property type="entry name" value="Trimer_LpxA-like_sf"/>
</dbReference>
<dbReference type="Pfam" id="PF00132">
    <property type="entry name" value="Hexapep"/>
    <property type="match status" value="1"/>
</dbReference>
<accession>A0A0K2G6T3</accession>
<dbReference type="PANTHER" id="PTHR13061:SF29">
    <property type="entry name" value="GAMMA CARBONIC ANHYDRASE-LIKE 1, MITOCHONDRIAL-RELATED"/>
    <property type="match status" value="1"/>
</dbReference>
<dbReference type="SUPFAM" id="SSF51161">
    <property type="entry name" value="Trimeric LpxA-like enzymes"/>
    <property type="match status" value="1"/>
</dbReference>
<evidence type="ECO:0000313" key="1">
    <source>
        <dbReference type="EMBL" id="ALA56658.1"/>
    </source>
</evidence>
<dbReference type="InterPro" id="IPR047324">
    <property type="entry name" value="LbH_gamma_CA-like"/>
</dbReference>
<dbReference type="InterPro" id="IPR050484">
    <property type="entry name" value="Transf_Hexapept/Carb_Anhydrase"/>
</dbReference>
<keyword evidence="2" id="KW-1185">Reference proteome</keyword>
<dbReference type="PATRIC" id="fig|42253.5.peg.212"/>
<protein>
    <submittedName>
        <fullName evidence="1">Protein YrdA</fullName>
    </submittedName>
</protein>
<dbReference type="CDD" id="cd04645">
    <property type="entry name" value="LbH_gamma_CA_like"/>
    <property type="match status" value="1"/>
</dbReference>
<dbReference type="KEGG" id="nmv:NITMOv2_0219"/>
<dbReference type="AlphaFoldDB" id="A0A0K2G6T3"/>
<dbReference type="PANTHER" id="PTHR13061">
    <property type="entry name" value="DYNACTIN SUBUNIT P25"/>
    <property type="match status" value="1"/>
</dbReference>
<dbReference type="Gene3D" id="2.160.10.10">
    <property type="entry name" value="Hexapeptide repeat proteins"/>
    <property type="match status" value="1"/>
</dbReference>
<name>A0A0K2G6T3_NITMO</name>
<gene>
    <name evidence="1" type="primary">yrdA</name>
    <name evidence="1" type="ORF">NITMOv2_0219</name>
</gene>
<organism evidence="1 2">
    <name type="scientific">Nitrospira moscoviensis</name>
    <dbReference type="NCBI Taxonomy" id="42253"/>
    <lineage>
        <taxon>Bacteria</taxon>
        <taxon>Pseudomonadati</taxon>
        <taxon>Nitrospirota</taxon>
        <taxon>Nitrospiria</taxon>
        <taxon>Nitrospirales</taxon>
        <taxon>Nitrospiraceae</taxon>
        <taxon>Nitrospira</taxon>
    </lineage>
</organism>
<reference evidence="1 2" key="1">
    <citation type="journal article" date="2015" name="Proc. Natl. Acad. Sci. U.S.A.">
        <title>Expanded metabolic versatility of ubiquitous nitrite-oxidizing bacteria from the genus Nitrospira.</title>
        <authorList>
            <person name="Koch H."/>
            <person name="Lucker S."/>
            <person name="Albertsen M."/>
            <person name="Kitzinger K."/>
            <person name="Herbold C."/>
            <person name="Spieck E."/>
            <person name="Nielsen P.H."/>
            <person name="Wagner M."/>
            <person name="Daims H."/>
        </authorList>
    </citation>
    <scope>NUCLEOTIDE SEQUENCE [LARGE SCALE GENOMIC DNA]</scope>
    <source>
        <strain evidence="1 2">NSP M-1</strain>
    </source>
</reference>
<sequence>MRRPRQLAYSAIMIRTFQGVTPTIPPSCFIADTAVLIGNVVMGEACSVWFNAVIRGDVHYIRIGSRTNVQDLCMLHVTHDTHPLVIGNDVTIGHNVVLHGCTIHDRVLVGMGAIIMDGAVIGEDSIVGAGALVVEGTVVPQKSLILGSPARIRRPTTEAELAWIKESADNYVKYAGQYMVTATQARTGFRL</sequence>